<evidence type="ECO:0000313" key="1">
    <source>
        <dbReference type="EMBL" id="AGA26326.1"/>
    </source>
</evidence>
<gene>
    <name evidence="1" type="ordered locus">Sinac_1969</name>
</gene>
<name>L0DCD3_SINAD</name>
<keyword evidence="2" id="KW-1185">Reference proteome</keyword>
<dbReference type="STRING" id="886293.Sinac_1969"/>
<reference evidence="1 2" key="1">
    <citation type="submission" date="2012-02" db="EMBL/GenBank/DDBJ databases">
        <title>Complete sequence of chromosome of Singulisphaera acidiphila DSM 18658.</title>
        <authorList>
            <consortium name="US DOE Joint Genome Institute (JGI-PGF)"/>
            <person name="Lucas S."/>
            <person name="Copeland A."/>
            <person name="Lapidus A."/>
            <person name="Glavina del Rio T."/>
            <person name="Dalin E."/>
            <person name="Tice H."/>
            <person name="Bruce D."/>
            <person name="Goodwin L."/>
            <person name="Pitluck S."/>
            <person name="Peters L."/>
            <person name="Ovchinnikova G."/>
            <person name="Chertkov O."/>
            <person name="Kyrpides N."/>
            <person name="Mavromatis K."/>
            <person name="Ivanova N."/>
            <person name="Brettin T."/>
            <person name="Detter J.C."/>
            <person name="Han C."/>
            <person name="Larimer F."/>
            <person name="Land M."/>
            <person name="Hauser L."/>
            <person name="Markowitz V."/>
            <person name="Cheng J.-F."/>
            <person name="Hugenholtz P."/>
            <person name="Woyke T."/>
            <person name="Wu D."/>
            <person name="Tindall B."/>
            <person name="Pomrenke H."/>
            <person name="Brambilla E."/>
            <person name="Klenk H.-P."/>
            <person name="Eisen J.A."/>
        </authorList>
    </citation>
    <scope>NUCLEOTIDE SEQUENCE [LARGE SCALE GENOMIC DNA]</scope>
    <source>
        <strain evidence="2">ATCC BAA-1392 / DSM 18658 / VKM B-2454 / MOB10</strain>
    </source>
</reference>
<evidence type="ECO:0008006" key="3">
    <source>
        <dbReference type="Google" id="ProtNLM"/>
    </source>
</evidence>
<dbReference type="Proteomes" id="UP000010798">
    <property type="component" value="Chromosome"/>
</dbReference>
<dbReference type="eggNOG" id="ENOG502ZACC">
    <property type="taxonomic scope" value="Bacteria"/>
</dbReference>
<evidence type="ECO:0000313" key="2">
    <source>
        <dbReference type="Proteomes" id="UP000010798"/>
    </source>
</evidence>
<dbReference type="EMBL" id="CP003364">
    <property type="protein sequence ID" value="AGA26326.1"/>
    <property type="molecule type" value="Genomic_DNA"/>
</dbReference>
<accession>L0DCD3</accession>
<dbReference type="HOGENOM" id="CLU_885228_0_0_0"/>
<dbReference type="RefSeq" id="WP_015245493.1">
    <property type="nucleotide sequence ID" value="NC_019892.1"/>
</dbReference>
<proteinExistence type="predicted"/>
<sequence>MTTLLDHLPSRTMPVSTTTPAQRLRTTMAAVRVTFRWMGTQKTLSTEQKAQAAETFDAQGQFLSAAKKLLDTKHSAFRAVTAIRGKIDAYWKGLSLPFPEAGVRLIKHDAVEAFARQMADFQVELDDAVVNLDRHYAELRSTAVERLGSLYNASDYPETLVGLFGVGWDFPNVEPPDYLVQLSPGLYDQERARVSARFEEAVQLAEQAFLDEFARLVTHLSERLTDQGGDVKVFRDSAVGNLDEFFARFRDLNVRNNAQLDELVAQAQRAVRGVGAQDLRDSGTLRRQVASELTRVQSSLDALLVDRPRRRILRHAANPGDV</sequence>
<organism evidence="1 2">
    <name type="scientific">Singulisphaera acidiphila (strain ATCC BAA-1392 / DSM 18658 / VKM B-2454 / MOB10)</name>
    <dbReference type="NCBI Taxonomy" id="886293"/>
    <lineage>
        <taxon>Bacteria</taxon>
        <taxon>Pseudomonadati</taxon>
        <taxon>Planctomycetota</taxon>
        <taxon>Planctomycetia</taxon>
        <taxon>Isosphaerales</taxon>
        <taxon>Isosphaeraceae</taxon>
        <taxon>Singulisphaera</taxon>
    </lineage>
</organism>
<dbReference type="AlphaFoldDB" id="L0DCD3"/>
<dbReference type="KEGG" id="saci:Sinac_1969"/>
<protein>
    <recommendedName>
        <fullName evidence="3">DUF3150 domain-containing protein</fullName>
    </recommendedName>
</protein>